<proteinExistence type="predicted"/>
<name>A0ABM7FYV2_9SPHN</name>
<dbReference type="PANTHER" id="PTHR30404">
    <property type="entry name" value="N-ACETYLMURAMOYL-L-ALANINE AMIDASE"/>
    <property type="match status" value="1"/>
</dbReference>
<protein>
    <recommendedName>
        <fullName evidence="2">N-acetylmuramoyl-L-alanine amidase</fullName>
        <ecNumber evidence="2">3.5.1.28</ecNumber>
    </recommendedName>
</protein>
<feature type="domain" description="MurNAc-LAA" evidence="4">
    <location>
        <begin position="272"/>
        <end position="426"/>
    </location>
</feature>
<dbReference type="InterPro" id="IPR021731">
    <property type="entry name" value="AMIN_dom"/>
</dbReference>
<dbReference type="InterPro" id="IPR050695">
    <property type="entry name" value="N-acetylmuramoyl_amidase_3"/>
</dbReference>
<dbReference type="EC" id="3.5.1.28" evidence="2"/>
<comment type="catalytic activity">
    <reaction evidence="1">
        <text>Hydrolyzes the link between N-acetylmuramoyl residues and L-amino acid residues in certain cell-wall glycopeptides.</text>
        <dbReference type="EC" id="3.5.1.28"/>
    </reaction>
</comment>
<dbReference type="Gene3D" id="3.40.630.40">
    <property type="entry name" value="Zn-dependent exopeptidases"/>
    <property type="match status" value="1"/>
</dbReference>
<evidence type="ECO:0000256" key="1">
    <source>
        <dbReference type="ARBA" id="ARBA00001561"/>
    </source>
</evidence>
<evidence type="ECO:0000256" key="2">
    <source>
        <dbReference type="ARBA" id="ARBA00011901"/>
    </source>
</evidence>
<dbReference type="EMBL" id="AP018817">
    <property type="protein sequence ID" value="BBF68068.1"/>
    <property type="molecule type" value="Genomic_DNA"/>
</dbReference>
<dbReference type="CDD" id="cd02696">
    <property type="entry name" value="MurNAc-LAA"/>
    <property type="match status" value="1"/>
</dbReference>
<evidence type="ECO:0000313" key="6">
    <source>
        <dbReference type="Proteomes" id="UP001059971"/>
    </source>
</evidence>
<reference evidence="5" key="1">
    <citation type="submission" date="2018-07" db="EMBL/GenBank/DDBJ databases">
        <title>Complete genome sequence of Sphingomonas bisphenolicum strain AO1, a bisphenol A degradative bacterium isolated from Japanese farm field.</title>
        <authorList>
            <person name="Murakami M."/>
            <person name="Koh M."/>
            <person name="Koba S."/>
            <person name="Matsumura Y."/>
        </authorList>
    </citation>
    <scope>NUCLEOTIDE SEQUENCE</scope>
    <source>
        <strain evidence="5">AO1</strain>
    </source>
</reference>
<sequence>MLNPEFSVGTLNGLAQMKFGWTADRRASHKRRMLQSIALAGTILMAVPGSAGGISGVDVQDDTVVVRFDDRVDGASAFLLDSPRRIALDINGAQMGRGRFTPGNGAIAAVRQGQLSGDTARVVLDLSTPATLGNARLAQDGKSLSFSLQGVSDSRFRAEVGKGRTRFDGPADMAARPQKRIHSITVPIPAAARGVSLPQVEGAHDGARPLVVIDAGHGGHDPGAINKENGKREKDVTLAIAQAIRDQLVKSGRVRVALTRDDDKFLVLQERYGIARKLGADLFISIHADAAENTEAHGATVYTLSETASDREAARLAARENKADIINGVNLGGQSGDVSSILIDLTQRESMNISANFARLLQREAAPYVPFRSAYHRFASLMVLKAPDTPSILFETGYVSNADDSAFLSSREGQGKIARGVARAIEVHFARKLAMRDGAAGG</sequence>
<dbReference type="PANTHER" id="PTHR30404:SF0">
    <property type="entry name" value="N-ACETYLMURAMOYL-L-ALANINE AMIDASE AMIC"/>
    <property type="match status" value="1"/>
</dbReference>
<accession>A0ABM7FYV2</accession>
<dbReference type="Pfam" id="PF01520">
    <property type="entry name" value="Amidase_3"/>
    <property type="match status" value="1"/>
</dbReference>
<keyword evidence="3" id="KW-0378">Hydrolase</keyword>
<dbReference type="SMART" id="SM00646">
    <property type="entry name" value="Ami_3"/>
    <property type="match status" value="1"/>
</dbReference>
<dbReference type="Gene3D" id="2.60.40.3500">
    <property type="match status" value="1"/>
</dbReference>
<dbReference type="InterPro" id="IPR002508">
    <property type="entry name" value="MurNAc-LAA_cat"/>
</dbReference>
<evidence type="ECO:0000259" key="4">
    <source>
        <dbReference type="SMART" id="SM00646"/>
    </source>
</evidence>
<organism evidence="5 6">
    <name type="scientific">Sphingomonas bisphenolicum</name>
    <dbReference type="NCBI Taxonomy" id="296544"/>
    <lineage>
        <taxon>Bacteria</taxon>
        <taxon>Pseudomonadati</taxon>
        <taxon>Pseudomonadota</taxon>
        <taxon>Alphaproteobacteria</taxon>
        <taxon>Sphingomonadales</taxon>
        <taxon>Sphingomonadaceae</taxon>
        <taxon>Sphingomonas</taxon>
    </lineage>
</organism>
<dbReference type="SUPFAM" id="SSF53187">
    <property type="entry name" value="Zn-dependent exopeptidases"/>
    <property type="match status" value="1"/>
</dbReference>
<evidence type="ECO:0000313" key="5">
    <source>
        <dbReference type="EMBL" id="BBF68068.1"/>
    </source>
</evidence>
<dbReference type="Pfam" id="PF11741">
    <property type="entry name" value="AMIN"/>
    <property type="match status" value="1"/>
</dbReference>
<gene>
    <name evidence="5" type="ORF">SBA_ch1_02680</name>
</gene>
<dbReference type="Proteomes" id="UP001059971">
    <property type="component" value="Chromosome 1"/>
</dbReference>
<evidence type="ECO:0000256" key="3">
    <source>
        <dbReference type="ARBA" id="ARBA00022801"/>
    </source>
</evidence>
<keyword evidence="6" id="KW-1185">Reference proteome</keyword>